<dbReference type="InterPro" id="IPR013217">
    <property type="entry name" value="Methyltransf_12"/>
</dbReference>
<dbReference type="OrthoDB" id="3647at2759"/>
<dbReference type="RefSeq" id="XP_002173146.1">
    <property type="nucleotide sequence ID" value="XM_002173110.2"/>
</dbReference>
<keyword evidence="1" id="KW-0808">Transferase</keyword>
<evidence type="ECO:0000313" key="4">
    <source>
        <dbReference type="Proteomes" id="UP000001744"/>
    </source>
</evidence>
<reference evidence="3 4" key="1">
    <citation type="journal article" date="2011" name="Science">
        <title>Comparative functional genomics of the fission yeasts.</title>
        <authorList>
            <person name="Rhind N."/>
            <person name="Chen Z."/>
            <person name="Yassour M."/>
            <person name="Thompson D.A."/>
            <person name="Haas B.J."/>
            <person name="Habib N."/>
            <person name="Wapinski I."/>
            <person name="Roy S."/>
            <person name="Lin M.F."/>
            <person name="Heiman D.I."/>
            <person name="Young S.K."/>
            <person name="Furuya K."/>
            <person name="Guo Y."/>
            <person name="Pidoux A."/>
            <person name="Chen H.M."/>
            <person name="Robbertse B."/>
            <person name="Goldberg J.M."/>
            <person name="Aoki K."/>
            <person name="Bayne E.H."/>
            <person name="Berlin A.M."/>
            <person name="Desjardins C.A."/>
            <person name="Dobbs E."/>
            <person name="Dukaj L."/>
            <person name="Fan L."/>
            <person name="FitzGerald M.G."/>
            <person name="French C."/>
            <person name="Gujja S."/>
            <person name="Hansen K."/>
            <person name="Keifenheim D."/>
            <person name="Levin J.Z."/>
            <person name="Mosher R.A."/>
            <person name="Mueller C.A."/>
            <person name="Pfiffner J."/>
            <person name="Priest M."/>
            <person name="Russ C."/>
            <person name="Smialowska A."/>
            <person name="Swoboda P."/>
            <person name="Sykes S.M."/>
            <person name="Vaughn M."/>
            <person name="Vengrova S."/>
            <person name="Yoder R."/>
            <person name="Zeng Q."/>
            <person name="Allshire R."/>
            <person name="Baulcombe D."/>
            <person name="Birren B.W."/>
            <person name="Brown W."/>
            <person name="Ekwall K."/>
            <person name="Kellis M."/>
            <person name="Leatherwood J."/>
            <person name="Levin H."/>
            <person name="Margalit H."/>
            <person name="Martienssen R."/>
            <person name="Nieduszynski C.A."/>
            <person name="Spatafora J.W."/>
            <person name="Friedman N."/>
            <person name="Dalgaard J.Z."/>
            <person name="Baumann P."/>
            <person name="Niki H."/>
            <person name="Regev A."/>
            <person name="Nusbaum C."/>
        </authorList>
    </citation>
    <scope>NUCLEOTIDE SEQUENCE [LARGE SCALE GENOMIC DNA]</scope>
    <source>
        <strain evidence="4">yFS275 / FY16936</strain>
    </source>
</reference>
<dbReference type="EMBL" id="KE651168">
    <property type="protein sequence ID" value="EEB06853.1"/>
    <property type="molecule type" value="Genomic_DNA"/>
</dbReference>
<evidence type="ECO:0000259" key="2">
    <source>
        <dbReference type="Pfam" id="PF08242"/>
    </source>
</evidence>
<dbReference type="eggNOG" id="KOG1270">
    <property type="taxonomic scope" value="Eukaryota"/>
</dbReference>
<dbReference type="Pfam" id="PF08242">
    <property type="entry name" value="Methyltransf_12"/>
    <property type="match status" value="1"/>
</dbReference>
<proteinExistence type="predicted"/>
<dbReference type="AlphaFoldDB" id="B6JZ85"/>
<keyword evidence="4" id="KW-1185">Reference proteome</keyword>
<accession>B6JZ85</accession>
<dbReference type="Gene3D" id="3.40.50.150">
    <property type="entry name" value="Vaccinia Virus protein VP39"/>
    <property type="match status" value="1"/>
</dbReference>
<dbReference type="GeneID" id="7048090"/>
<sequence length="285" mass="31288">MDSFATKNTEFFAKEALVYDDPAKCFLTKVIADNILKFDVLNQKDGDVVSNDDSVVYTSEDVDIQFSGEIDVSPLWKNKDLRVMDFACGTGLVSRNIVPHCKSLLGIDISPQMVEFFKTKFTGNPNVQAKVIDILTSDQVPEDVHDFDITVCSLAFHHMEDPASVASTLSSRTLKPLGWLFVADIDSEGAGGFHDAQTDEDAVKSGVAHKNGFSASFMISTLKRAGLQNVCVHRNISLEMYVPKKRYCRVPGQTEDKTKIAPNGETLYAKTFSIFVAAGQKPASS</sequence>
<evidence type="ECO:0000313" key="3">
    <source>
        <dbReference type="EMBL" id="EEB06853.1"/>
    </source>
</evidence>
<dbReference type="OMA" id="KAHEYDN"/>
<dbReference type="JaponicusDB" id="SJAG_01911"/>
<organism evidence="3 4">
    <name type="scientific">Schizosaccharomyces japonicus (strain yFS275 / FY16936)</name>
    <name type="common">Fission yeast</name>
    <dbReference type="NCBI Taxonomy" id="402676"/>
    <lineage>
        <taxon>Eukaryota</taxon>
        <taxon>Fungi</taxon>
        <taxon>Dikarya</taxon>
        <taxon>Ascomycota</taxon>
        <taxon>Taphrinomycotina</taxon>
        <taxon>Schizosaccharomycetes</taxon>
        <taxon>Schizosaccharomycetales</taxon>
        <taxon>Schizosaccharomycetaceae</taxon>
        <taxon>Schizosaccharomyces</taxon>
    </lineage>
</organism>
<dbReference type="HOGENOM" id="CLU_977143_0_0_1"/>
<evidence type="ECO:0000256" key="1">
    <source>
        <dbReference type="ARBA" id="ARBA00022679"/>
    </source>
</evidence>
<feature type="domain" description="Methyltransferase type 12" evidence="2">
    <location>
        <begin position="84"/>
        <end position="180"/>
    </location>
</feature>
<dbReference type="CDD" id="cd02440">
    <property type="entry name" value="AdoMet_MTases"/>
    <property type="match status" value="1"/>
</dbReference>
<protein>
    <submittedName>
        <fullName evidence="3">Hexaprenyldihydroxybenzoate methyltransferase</fullName>
    </submittedName>
</protein>
<keyword evidence="3" id="KW-0489">Methyltransferase</keyword>
<dbReference type="InterPro" id="IPR029063">
    <property type="entry name" value="SAM-dependent_MTases_sf"/>
</dbReference>
<dbReference type="SUPFAM" id="SSF53335">
    <property type="entry name" value="S-adenosyl-L-methionine-dependent methyltransferases"/>
    <property type="match status" value="1"/>
</dbReference>
<dbReference type="PANTHER" id="PTHR43861:SF3">
    <property type="entry name" value="PUTATIVE (AFU_ORTHOLOGUE AFUA_2G14390)-RELATED"/>
    <property type="match status" value="1"/>
</dbReference>
<dbReference type="GO" id="GO:0032259">
    <property type="term" value="P:methylation"/>
    <property type="evidence" value="ECO:0007669"/>
    <property type="project" value="UniProtKB-KW"/>
</dbReference>
<dbReference type="GO" id="GO:0008168">
    <property type="term" value="F:methyltransferase activity"/>
    <property type="evidence" value="ECO:0007669"/>
    <property type="project" value="UniProtKB-KW"/>
</dbReference>
<dbReference type="Proteomes" id="UP000001744">
    <property type="component" value="Unassembled WGS sequence"/>
</dbReference>
<dbReference type="VEuPathDB" id="FungiDB:SJAG_01911"/>
<gene>
    <name evidence="3" type="ORF">SJAG_01911</name>
</gene>
<name>B6JZ85_SCHJY</name>
<dbReference type="STRING" id="402676.B6JZ85"/>
<dbReference type="PANTHER" id="PTHR43861">
    <property type="entry name" value="TRANS-ACONITATE 2-METHYLTRANSFERASE-RELATED"/>
    <property type="match status" value="1"/>
</dbReference>